<dbReference type="PATRIC" id="fig|1203606.4.peg.1650"/>
<evidence type="ECO:0000313" key="1">
    <source>
        <dbReference type="EMBL" id="EOQ38645.1"/>
    </source>
</evidence>
<dbReference type="HOGENOM" id="CLU_2275413_0_0_9"/>
<sequence length="99" mass="11180">MAEWRLYGSDRKDRFEKELVPDELAYTLMCYQKELGMEFGVPELLELEKIKALTLIAEAINDAPEFLLDNVGRAVKEGIFSSVPEALESIADAILDQNT</sequence>
<dbReference type="eggNOG" id="ENOG502ZSF2">
    <property type="taxonomic scope" value="Bacteria"/>
</dbReference>
<comment type="caution">
    <text evidence="1">The sequence shown here is derived from an EMBL/GenBank/DDBJ whole genome shotgun (WGS) entry which is preliminary data.</text>
</comment>
<reference evidence="1 2" key="1">
    <citation type="submission" date="2013-01" db="EMBL/GenBank/DDBJ databases">
        <title>The Genome Sequence of Butyricicoccus pullicaecorum 1.2.</title>
        <authorList>
            <consortium name="The Broad Institute Genome Sequencing Platform"/>
            <person name="Earl A."/>
            <person name="Ward D."/>
            <person name="Feldgarden M."/>
            <person name="Gevers D."/>
            <person name="Van Immerseel F."/>
            <person name="Eeckhaut V."/>
            <person name="Walker B."/>
            <person name="Young S.K."/>
            <person name="Zeng Q."/>
            <person name="Gargeya S."/>
            <person name="Fitzgerald M."/>
            <person name="Haas B."/>
            <person name="Abouelleil A."/>
            <person name="Alvarado L."/>
            <person name="Arachchi H.M."/>
            <person name="Berlin A.M."/>
            <person name="Chapman S.B."/>
            <person name="Dewar J."/>
            <person name="Goldberg J."/>
            <person name="Griggs A."/>
            <person name="Gujja S."/>
            <person name="Hansen M."/>
            <person name="Howarth C."/>
            <person name="Imamovic A."/>
            <person name="Larimer J."/>
            <person name="McCowan C."/>
            <person name="Murphy C."/>
            <person name="Neiman D."/>
            <person name="Pearson M."/>
            <person name="Priest M."/>
            <person name="Roberts A."/>
            <person name="Saif S."/>
            <person name="Shea T."/>
            <person name="Sisk P."/>
            <person name="Sykes S."/>
            <person name="Wortman J."/>
            <person name="Nusbaum C."/>
            <person name="Birren B."/>
        </authorList>
    </citation>
    <scope>NUCLEOTIDE SEQUENCE [LARGE SCALE GENOMIC DNA]</scope>
    <source>
        <strain evidence="1 2">1.2</strain>
    </source>
</reference>
<dbReference type="AlphaFoldDB" id="R8W109"/>
<dbReference type="RefSeq" id="WP_016147844.1">
    <property type="nucleotide sequence ID" value="NZ_KB976103.1"/>
</dbReference>
<evidence type="ECO:0000313" key="2">
    <source>
        <dbReference type="Proteomes" id="UP000013981"/>
    </source>
</evidence>
<dbReference type="Proteomes" id="UP000013981">
    <property type="component" value="Unassembled WGS sequence"/>
</dbReference>
<organism evidence="1 2">
    <name type="scientific">Butyricicoccus pullicaecorum 1.2</name>
    <dbReference type="NCBI Taxonomy" id="1203606"/>
    <lineage>
        <taxon>Bacteria</taxon>
        <taxon>Bacillati</taxon>
        <taxon>Bacillota</taxon>
        <taxon>Clostridia</taxon>
        <taxon>Eubacteriales</taxon>
        <taxon>Butyricicoccaceae</taxon>
        <taxon>Butyricicoccus</taxon>
    </lineage>
</organism>
<dbReference type="EMBL" id="AQOB01000004">
    <property type="protein sequence ID" value="EOQ38645.1"/>
    <property type="molecule type" value="Genomic_DNA"/>
</dbReference>
<name>R8W109_9FIRM</name>
<protein>
    <submittedName>
        <fullName evidence="1">Uncharacterized protein</fullName>
    </submittedName>
</protein>
<gene>
    <name evidence="1" type="ORF">HMPREF1526_01686</name>
</gene>
<keyword evidence="2" id="KW-1185">Reference proteome</keyword>
<accession>R8W109</accession>
<proteinExistence type="predicted"/>
<dbReference type="OrthoDB" id="1956664at2"/>